<gene>
    <name evidence="1" type="ordered locus">Aazo_2920</name>
</gene>
<name>D7E166_NOSA0</name>
<reference evidence="1 2" key="1">
    <citation type="journal article" date="2010" name="PLoS ONE">
        <title>Genome erosion in a nitrogen-fixing vertically transmitted endosymbiotic multicellular cyanobacterium.</title>
        <authorList>
            <person name="Ran L."/>
            <person name="Larsson J."/>
            <person name="Vigil-Stenman T."/>
            <person name="Nylander J.A."/>
            <person name="Ininbergs K."/>
            <person name="Zheng W.W."/>
            <person name="Lapidus A."/>
            <person name="Lowry S."/>
            <person name="Haselkorn R."/>
            <person name="Bergman B."/>
        </authorList>
    </citation>
    <scope>NUCLEOTIDE SEQUENCE [LARGE SCALE GENOMIC DNA]</scope>
    <source>
        <strain evidence="1 2">0708</strain>
    </source>
</reference>
<proteinExistence type="predicted"/>
<evidence type="ECO:0000313" key="1">
    <source>
        <dbReference type="EMBL" id="ADI64743.1"/>
    </source>
</evidence>
<sequence>MRGKIEELFSCRVRLAAMIKSSPEKFLLQQISSLLPIERELALCWNIFLSEDRLRTLEVGQGAGKHTLIKH</sequence>
<dbReference type="EMBL" id="CP002059">
    <property type="protein sequence ID" value="ADI64743.1"/>
    <property type="molecule type" value="Genomic_DNA"/>
</dbReference>
<accession>D7E166</accession>
<dbReference type="AlphaFoldDB" id="D7E166"/>
<dbReference type="KEGG" id="naz:Aazo_2920"/>
<keyword evidence="2" id="KW-1185">Reference proteome</keyword>
<evidence type="ECO:0000313" key="2">
    <source>
        <dbReference type="Proteomes" id="UP000001511"/>
    </source>
</evidence>
<dbReference type="HOGENOM" id="CLU_2736027_0_0_3"/>
<organism evidence="1 2">
    <name type="scientific">Nostoc azollae (strain 0708)</name>
    <name type="common">Anabaena azollae (strain 0708)</name>
    <dbReference type="NCBI Taxonomy" id="551115"/>
    <lineage>
        <taxon>Bacteria</taxon>
        <taxon>Bacillati</taxon>
        <taxon>Cyanobacteriota</taxon>
        <taxon>Cyanophyceae</taxon>
        <taxon>Nostocales</taxon>
        <taxon>Nostocaceae</taxon>
        <taxon>Trichormus</taxon>
    </lineage>
</organism>
<dbReference type="Proteomes" id="UP000001511">
    <property type="component" value="Chromosome"/>
</dbReference>
<protein>
    <submittedName>
        <fullName evidence="1">Uncharacterized protein</fullName>
    </submittedName>
</protein>